<dbReference type="EMBL" id="FOHA01000010">
    <property type="protein sequence ID" value="SER90472.1"/>
    <property type="molecule type" value="Genomic_DNA"/>
</dbReference>
<evidence type="ECO:0000313" key="3">
    <source>
        <dbReference type="Proteomes" id="UP000198948"/>
    </source>
</evidence>
<gene>
    <name evidence="2" type="ORF">SAMN04488559_11025</name>
</gene>
<sequence>MKQRIALLSDVHGNQTVLEPVLKDAKEQHLTDYWFLGDLIMPGPGANALFQLLDAVQTSVFVKGNWEDCFLAVLEQQLDLADASDIYIGILSKYLYEHLDKQYIEKISQLPLHTIKEINGLKISLAYNLPDKNITIY</sequence>
<dbReference type="InterPro" id="IPR029052">
    <property type="entry name" value="Metallo-depent_PP-like"/>
</dbReference>
<evidence type="ECO:0000313" key="2">
    <source>
        <dbReference type="EMBL" id="SER90472.1"/>
    </source>
</evidence>
<dbReference type="AlphaFoldDB" id="A0A1H9SZM4"/>
<organism evidence="2 3">
    <name type="scientific">Isobaculum melis</name>
    <dbReference type="NCBI Taxonomy" id="142588"/>
    <lineage>
        <taxon>Bacteria</taxon>
        <taxon>Bacillati</taxon>
        <taxon>Bacillota</taxon>
        <taxon>Bacilli</taxon>
        <taxon>Lactobacillales</taxon>
        <taxon>Carnobacteriaceae</taxon>
        <taxon>Isobaculum</taxon>
    </lineage>
</organism>
<dbReference type="GO" id="GO:0005737">
    <property type="term" value="C:cytoplasm"/>
    <property type="evidence" value="ECO:0007669"/>
    <property type="project" value="TreeGrafter"/>
</dbReference>
<dbReference type="Pfam" id="PF00149">
    <property type="entry name" value="Metallophos"/>
    <property type="match status" value="1"/>
</dbReference>
<dbReference type="PANTHER" id="PTHR42850">
    <property type="entry name" value="METALLOPHOSPHOESTERASE"/>
    <property type="match status" value="1"/>
</dbReference>
<protein>
    <submittedName>
        <fullName evidence="2">Calcineurin-like phosphoesterase superfamily domain-containing protein</fullName>
    </submittedName>
</protein>
<dbReference type="InterPro" id="IPR050126">
    <property type="entry name" value="Ap4A_hydrolase"/>
</dbReference>
<dbReference type="PANTHER" id="PTHR42850:SF2">
    <property type="entry name" value="BLL5683 PROTEIN"/>
    <property type="match status" value="1"/>
</dbReference>
<dbReference type="GO" id="GO:0016791">
    <property type="term" value="F:phosphatase activity"/>
    <property type="evidence" value="ECO:0007669"/>
    <property type="project" value="TreeGrafter"/>
</dbReference>
<proteinExistence type="predicted"/>
<keyword evidence="3" id="KW-1185">Reference proteome</keyword>
<reference evidence="2 3" key="1">
    <citation type="submission" date="2016-10" db="EMBL/GenBank/DDBJ databases">
        <authorList>
            <person name="de Groot N.N."/>
        </authorList>
    </citation>
    <scope>NUCLEOTIDE SEQUENCE [LARGE SCALE GENOMIC DNA]</scope>
    <source>
        <strain evidence="2 3">DSM 13760</strain>
    </source>
</reference>
<dbReference type="Gene3D" id="3.60.21.10">
    <property type="match status" value="1"/>
</dbReference>
<feature type="domain" description="Calcineurin-like phosphoesterase" evidence="1">
    <location>
        <begin position="4"/>
        <end position="127"/>
    </location>
</feature>
<name>A0A1H9SZM4_9LACT</name>
<evidence type="ECO:0000259" key="1">
    <source>
        <dbReference type="Pfam" id="PF00149"/>
    </source>
</evidence>
<dbReference type="RefSeq" id="WP_092652372.1">
    <property type="nucleotide sequence ID" value="NZ_FOHA01000010.1"/>
</dbReference>
<dbReference type="STRING" id="142588.SAMN04488559_11025"/>
<accession>A0A1H9SZM4</accession>
<dbReference type="InterPro" id="IPR004843">
    <property type="entry name" value="Calcineurin-like_PHP"/>
</dbReference>
<dbReference type="Proteomes" id="UP000198948">
    <property type="component" value="Unassembled WGS sequence"/>
</dbReference>
<dbReference type="SUPFAM" id="SSF56300">
    <property type="entry name" value="Metallo-dependent phosphatases"/>
    <property type="match status" value="1"/>
</dbReference>